<feature type="region of interest" description="Disordered" evidence="3">
    <location>
        <begin position="1173"/>
        <end position="1234"/>
    </location>
</feature>
<dbReference type="CDD" id="cd04269">
    <property type="entry name" value="ZnMc_adamalysin_II_like"/>
    <property type="match status" value="1"/>
</dbReference>
<dbReference type="PROSITE" id="PS50214">
    <property type="entry name" value="DISINTEGRIN_2"/>
    <property type="match status" value="1"/>
</dbReference>
<dbReference type="Gene3D" id="3.40.390.10">
    <property type="entry name" value="Collagenase (Catalytic Domain)"/>
    <property type="match status" value="1"/>
</dbReference>
<keyword evidence="1" id="KW-1015">Disulfide bond</keyword>
<feature type="compositionally biased region" description="Polar residues" evidence="3">
    <location>
        <begin position="956"/>
        <end position="973"/>
    </location>
</feature>
<dbReference type="PANTHER" id="PTHR11905">
    <property type="entry name" value="ADAM A DISINTEGRIN AND METALLOPROTEASE DOMAIN"/>
    <property type="match status" value="1"/>
</dbReference>
<accession>A0A2T7PB08</accession>
<keyword evidence="8" id="KW-1185">Reference proteome</keyword>
<feature type="compositionally biased region" description="Low complexity" evidence="3">
    <location>
        <begin position="1059"/>
        <end position="1080"/>
    </location>
</feature>
<dbReference type="InterPro" id="IPR034027">
    <property type="entry name" value="Reprolysin_adamalysin"/>
</dbReference>
<reference evidence="7 8" key="1">
    <citation type="submission" date="2018-04" db="EMBL/GenBank/DDBJ databases">
        <title>The genome of golden apple snail Pomacea canaliculata provides insight into stress tolerance and invasive adaptation.</title>
        <authorList>
            <person name="Liu C."/>
            <person name="Liu B."/>
            <person name="Ren Y."/>
            <person name="Zhang Y."/>
            <person name="Wang H."/>
            <person name="Li S."/>
            <person name="Jiang F."/>
            <person name="Yin L."/>
            <person name="Zhang G."/>
            <person name="Qian W."/>
            <person name="Fan W."/>
        </authorList>
    </citation>
    <scope>NUCLEOTIDE SEQUENCE [LARGE SCALE GENOMIC DNA]</scope>
    <source>
        <strain evidence="7">SZHN2017</strain>
        <tissue evidence="7">Muscle</tissue>
    </source>
</reference>
<feature type="compositionally biased region" description="Pro residues" evidence="3">
    <location>
        <begin position="717"/>
        <end position="728"/>
    </location>
</feature>
<dbReference type="SUPFAM" id="SSF57552">
    <property type="entry name" value="Blood coagulation inhibitor (disintegrin)"/>
    <property type="match status" value="1"/>
</dbReference>
<evidence type="ECO:0000256" key="4">
    <source>
        <dbReference type="SAM" id="Phobius"/>
    </source>
</evidence>
<dbReference type="Pfam" id="PF01421">
    <property type="entry name" value="Reprolysin"/>
    <property type="match status" value="1"/>
</dbReference>
<dbReference type="Pfam" id="PF08516">
    <property type="entry name" value="ADAM_CR"/>
    <property type="match status" value="1"/>
</dbReference>
<evidence type="ECO:0008006" key="9">
    <source>
        <dbReference type="Google" id="ProtNLM"/>
    </source>
</evidence>
<dbReference type="PANTHER" id="PTHR11905:SF159">
    <property type="entry name" value="ADAM METALLOPROTEASE"/>
    <property type="match status" value="1"/>
</dbReference>
<feature type="region of interest" description="Disordered" evidence="3">
    <location>
        <begin position="912"/>
        <end position="990"/>
    </location>
</feature>
<dbReference type="Proteomes" id="UP000245119">
    <property type="component" value="Linkage Group LG5"/>
</dbReference>
<dbReference type="InterPro" id="IPR036436">
    <property type="entry name" value="Disintegrin_dom_sf"/>
</dbReference>
<feature type="region of interest" description="Disordered" evidence="3">
    <location>
        <begin position="827"/>
        <end position="886"/>
    </location>
</feature>
<keyword evidence="4" id="KW-0812">Transmembrane</keyword>
<feature type="domain" description="Peptidase M12B" evidence="6">
    <location>
        <begin position="170"/>
        <end position="352"/>
    </location>
</feature>
<dbReference type="PROSITE" id="PS50215">
    <property type="entry name" value="ADAM_MEPRO"/>
    <property type="match status" value="1"/>
</dbReference>
<feature type="compositionally biased region" description="Basic and acidic residues" evidence="3">
    <location>
        <begin position="862"/>
        <end position="882"/>
    </location>
</feature>
<organism evidence="7 8">
    <name type="scientific">Pomacea canaliculata</name>
    <name type="common">Golden apple snail</name>
    <dbReference type="NCBI Taxonomy" id="400727"/>
    <lineage>
        <taxon>Eukaryota</taxon>
        <taxon>Metazoa</taxon>
        <taxon>Spiralia</taxon>
        <taxon>Lophotrochozoa</taxon>
        <taxon>Mollusca</taxon>
        <taxon>Gastropoda</taxon>
        <taxon>Caenogastropoda</taxon>
        <taxon>Architaenioglossa</taxon>
        <taxon>Ampullarioidea</taxon>
        <taxon>Ampullariidae</taxon>
        <taxon>Pomacea</taxon>
    </lineage>
</organism>
<feature type="binding site" evidence="2">
    <location>
        <position position="306"/>
    </location>
    <ligand>
        <name>Zn(2+)</name>
        <dbReference type="ChEBI" id="CHEBI:29105"/>
        <note>catalytic</note>
    </ligand>
</feature>
<keyword evidence="2" id="KW-0862">Zinc</keyword>
<name>A0A2T7PB08_POMCA</name>
<feature type="region of interest" description="Disordered" evidence="3">
    <location>
        <begin position="1010"/>
        <end position="1136"/>
    </location>
</feature>
<dbReference type="OrthoDB" id="5951731at2759"/>
<feature type="compositionally biased region" description="Polar residues" evidence="3">
    <location>
        <begin position="776"/>
        <end position="787"/>
    </location>
</feature>
<gene>
    <name evidence="7" type="ORF">C0Q70_09869</name>
</gene>
<dbReference type="InterPro" id="IPR001590">
    <property type="entry name" value="Peptidase_M12B"/>
</dbReference>
<evidence type="ECO:0000256" key="3">
    <source>
        <dbReference type="SAM" id="MobiDB-lite"/>
    </source>
</evidence>
<evidence type="ECO:0000259" key="6">
    <source>
        <dbReference type="PROSITE" id="PS50215"/>
    </source>
</evidence>
<dbReference type="GO" id="GO:0006509">
    <property type="term" value="P:membrane protein ectodomain proteolysis"/>
    <property type="evidence" value="ECO:0007669"/>
    <property type="project" value="TreeGrafter"/>
</dbReference>
<feature type="binding site" evidence="2">
    <location>
        <position position="316"/>
    </location>
    <ligand>
        <name>Zn(2+)</name>
        <dbReference type="ChEBI" id="CHEBI:29105"/>
        <note>catalytic</note>
    </ligand>
</feature>
<evidence type="ECO:0000256" key="2">
    <source>
        <dbReference type="PROSITE-ProRule" id="PRU00276"/>
    </source>
</evidence>
<sequence length="1328" mass="143725">MKDIIDVYNAMSKGVQPGVAVFEIYDDSDIHVYADGQQVFNTTSENGHFPNITLQFTAFGRNILLDLHLTREKSTAIIKAAFEIPQILMQLLALAVVSGAILTDSEETYHIDPLNDTLHRVFRNSDRKKLPFQCGTNRHDIYQPPSAIYQDHARKKRSIHGPYDKNQYTRFVELYLVNDYRTFQRHKENADEVFRRSQDIANIVNSLYRQLNIYVVLVGVEVWGTGDKIGITSSADTTMENFLRYRKERINPYHPNDNAQLITGIHFDHGVVGKAIKGPICTHQFSGGVSMDYDGLVTLVATTVAHEIGHNFGMEHDNDTKQRSPQHWSSCSQNALHEAFELGMDYCLRNQPRIIFDGPVCGNGFVEDGEECDCGLPEDCGNRCCNATSCQLHSQAVCATGRCCNLETCKSSVMESQSSARKMCSWRMVCFVKVDSPIAIRASATHTMTSASCFGARLDVYLTPSCFQQLNVRGDHDGNCGYNWTTDRYYTCDRENVMCGLLHCVHLNEKLMFWRDNLALDMRANFLTRGNTQYVCRSAMLDVGLDMPDPGLVPDGAKCEENKICISQACVPYKSWIFHNVLTVMVMGKGHCHCHVGYAPPLCDRPGFGGSIDSGPATNEYAKKDLLIGLLVLFLVILPLNCALILAYINRRRLISWWKLGPRFKFGILKKSQIPPQPPQPRHSTSISEKRWSAAPPKPSPVLEISGPFTGDHLPPIHRPAPAPPPSRPVHSKPPAKPVASVSAPNPPKVQNSAPSTIFLDGSAASRDRRSFLSGVASSTPGSTAQSDPDRKVGNSTKTPGIIGVESSRMLPSLSLSLDRRLKTQKVPMEGVNEREEEVPFVPLSPTKSGRKVAHSNSLKESQTKDRAGGAGEKLLKRESFRGTEISNPILVSTTNRDSQVFADFEFDESGIVARPPGSFGSNSPSTENVRDGCRSPVRRSQSDRPLSPKRRTQGVEGSTSSKKAPDVQQNASFRPRPLPPEPVLETEPLYINQGLSDLSDLKDCISSTTCAFSPPASSGQPLRAKENPSFALGTRTDPSASTGSAAKKEFFSSLADNKSSTSSKAPAASTTAAKGGSAALNALRKGPNTPASDSSSVSKPEDVAAKKSLGRGPLLSSINKGPSSSVTSSQNKEPLTNAVQKIAGANPANRAAAAGTLSNVTSGAAAADAARKTSSGAKGVTANPVTKGPNSLADKSSVNSARTKTPVANVASKSSVASASSKQPMPANSTTAKGSVVASISAPAGSGREVQAICSGVHQQLVAAGLLWLLNHNPAKMSGASIFDSSGLWVLPSHPQICFMCFQVFDILSSVRKKKKILGCKLECYQC</sequence>
<feature type="compositionally biased region" description="Polar residues" evidence="3">
    <location>
        <begin position="1117"/>
        <end position="1136"/>
    </location>
</feature>
<evidence type="ECO:0000256" key="1">
    <source>
        <dbReference type="ARBA" id="ARBA00023157"/>
    </source>
</evidence>
<proteinExistence type="predicted"/>
<dbReference type="InterPro" id="IPR001762">
    <property type="entry name" value="Disintegrin_dom"/>
</dbReference>
<evidence type="ECO:0000259" key="5">
    <source>
        <dbReference type="PROSITE" id="PS50214"/>
    </source>
</evidence>
<dbReference type="STRING" id="400727.A0A2T7PB08"/>
<dbReference type="InterPro" id="IPR024079">
    <property type="entry name" value="MetalloPept_cat_dom_sf"/>
</dbReference>
<dbReference type="Gene3D" id="4.10.70.10">
    <property type="entry name" value="Disintegrin domain"/>
    <property type="match status" value="1"/>
</dbReference>
<feature type="active site" evidence="2">
    <location>
        <position position="307"/>
    </location>
</feature>
<protein>
    <recommendedName>
        <fullName evidence="9">Peptidase M12B domain-containing protein</fullName>
    </recommendedName>
</protein>
<dbReference type="SUPFAM" id="SSF55486">
    <property type="entry name" value="Metalloproteases ('zincins'), catalytic domain"/>
    <property type="match status" value="1"/>
</dbReference>
<feature type="compositionally biased region" description="Polar residues" evidence="3">
    <location>
        <begin position="1010"/>
        <end position="1021"/>
    </location>
</feature>
<dbReference type="InterPro" id="IPR006586">
    <property type="entry name" value="ADAM_Cys-rich"/>
</dbReference>
<feature type="region of interest" description="Disordered" evidence="3">
    <location>
        <begin position="671"/>
        <end position="756"/>
    </location>
</feature>
<dbReference type="GO" id="GO:0004222">
    <property type="term" value="F:metalloendopeptidase activity"/>
    <property type="evidence" value="ECO:0007669"/>
    <property type="project" value="InterPro"/>
</dbReference>
<comment type="caution">
    <text evidence="7">The sequence shown here is derived from an EMBL/GenBank/DDBJ whole genome shotgun (WGS) entry which is preliminary data.</text>
</comment>
<feature type="region of interest" description="Disordered" evidence="3">
    <location>
        <begin position="774"/>
        <end position="810"/>
    </location>
</feature>
<keyword evidence="4" id="KW-0472">Membrane</keyword>
<dbReference type="SMART" id="SM00050">
    <property type="entry name" value="DISIN"/>
    <property type="match status" value="1"/>
</dbReference>
<comment type="caution">
    <text evidence="2">Lacks conserved residue(s) required for the propagation of feature annotation.</text>
</comment>
<dbReference type="FunFam" id="3.40.390.10:FF:000002">
    <property type="entry name" value="Disintegrin and metalloproteinase domain-containing protein 22"/>
    <property type="match status" value="1"/>
</dbReference>
<dbReference type="EMBL" id="PZQS01000005">
    <property type="protein sequence ID" value="PVD30597.1"/>
    <property type="molecule type" value="Genomic_DNA"/>
</dbReference>
<feature type="compositionally biased region" description="Polar residues" evidence="3">
    <location>
        <begin position="1194"/>
        <end position="1204"/>
    </location>
</feature>
<evidence type="ECO:0000313" key="7">
    <source>
        <dbReference type="EMBL" id="PVD30597.1"/>
    </source>
</evidence>
<dbReference type="GO" id="GO:0046872">
    <property type="term" value="F:metal ion binding"/>
    <property type="evidence" value="ECO:0007669"/>
    <property type="project" value="UniProtKB-KW"/>
</dbReference>
<keyword evidence="2" id="KW-0479">Metal-binding</keyword>
<feature type="transmembrane region" description="Helical" evidence="4">
    <location>
        <begin position="626"/>
        <end position="649"/>
    </location>
</feature>
<feature type="compositionally biased region" description="Low complexity" evidence="3">
    <location>
        <begin position="1211"/>
        <end position="1223"/>
    </location>
</feature>
<evidence type="ECO:0000313" key="8">
    <source>
        <dbReference type="Proteomes" id="UP000245119"/>
    </source>
</evidence>
<dbReference type="SMART" id="SM00608">
    <property type="entry name" value="ACR"/>
    <property type="match status" value="1"/>
</dbReference>
<feature type="binding site" evidence="2">
    <location>
        <position position="310"/>
    </location>
    <ligand>
        <name>Zn(2+)</name>
        <dbReference type="ChEBI" id="CHEBI:29105"/>
        <note>catalytic</note>
    </ligand>
</feature>
<feature type="compositionally biased region" description="Polar residues" evidence="3">
    <location>
        <begin position="1090"/>
        <end position="1099"/>
    </location>
</feature>
<feature type="domain" description="Disintegrin" evidence="5">
    <location>
        <begin position="358"/>
        <end position="410"/>
    </location>
</feature>
<keyword evidence="4" id="KW-1133">Transmembrane helix</keyword>